<dbReference type="Pfam" id="PF00702">
    <property type="entry name" value="Hydrolase"/>
    <property type="match status" value="1"/>
</dbReference>
<evidence type="ECO:0000256" key="3">
    <source>
        <dbReference type="RuleBase" id="RU368077"/>
    </source>
</evidence>
<dbReference type="InterPro" id="IPR006439">
    <property type="entry name" value="HAD-SF_hydro_IA"/>
</dbReference>
<comment type="similarity">
    <text evidence="1 3">Belongs to the HAD-like hydrolase superfamily. S-2-haloalkanoic acid dehalogenase family.</text>
</comment>
<evidence type="ECO:0000256" key="1">
    <source>
        <dbReference type="ARBA" id="ARBA00008106"/>
    </source>
</evidence>
<dbReference type="GO" id="GO:0018784">
    <property type="term" value="F:(S)-2-haloacid dehalogenase activity"/>
    <property type="evidence" value="ECO:0007669"/>
    <property type="project" value="UniProtKB-UniRule"/>
</dbReference>
<keyword evidence="5" id="KW-1185">Reference proteome</keyword>
<reference evidence="4 5" key="1">
    <citation type="submission" date="2019-03" db="EMBL/GenBank/DDBJ databases">
        <title>Genomic Encyclopedia of Type Strains, Phase IV (KMG-IV): sequencing the most valuable type-strain genomes for metagenomic binning, comparative biology and taxonomic classification.</title>
        <authorList>
            <person name="Goeker M."/>
        </authorList>
    </citation>
    <scope>NUCLEOTIDE SEQUENCE [LARGE SCALE GENOMIC DNA]</scope>
    <source>
        <strain evidence="4 5">DSM 9035</strain>
    </source>
</reference>
<evidence type="ECO:0000313" key="4">
    <source>
        <dbReference type="EMBL" id="TCT05128.1"/>
    </source>
</evidence>
<dbReference type="SFLD" id="SFLDF00045">
    <property type="entry name" value="2-haloacid_dehalogenase"/>
    <property type="match status" value="1"/>
</dbReference>
<dbReference type="InterPro" id="IPR023214">
    <property type="entry name" value="HAD_sf"/>
</dbReference>
<dbReference type="AlphaFoldDB" id="A0A4V2UXW9"/>
<organism evidence="4 5">
    <name type="scientific">Aquabacter spiritensis</name>
    <dbReference type="NCBI Taxonomy" id="933073"/>
    <lineage>
        <taxon>Bacteria</taxon>
        <taxon>Pseudomonadati</taxon>
        <taxon>Pseudomonadota</taxon>
        <taxon>Alphaproteobacteria</taxon>
        <taxon>Hyphomicrobiales</taxon>
        <taxon>Xanthobacteraceae</taxon>
        <taxon>Aquabacter</taxon>
    </lineage>
</organism>
<dbReference type="InterPro" id="IPR023198">
    <property type="entry name" value="PGP-like_dom2"/>
</dbReference>
<dbReference type="Gene3D" id="1.10.150.240">
    <property type="entry name" value="Putative phosphatase, domain 2"/>
    <property type="match status" value="1"/>
</dbReference>
<protein>
    <recommendedName>
        <fullName evidence="3">(S)-2-haloacid dehalogenase</fullName>
        <ecNumber evidence="3">3.8.1.2</ecNumber>
    </recommendedName>
    <alternativeName>
        <fullName evidence="3">2-haloalkanoic acid dehalogenase</fullName>
    </alternativeName>
    <alternativeName>
        <fullName evidence="3">Halocarboxylic acid halidohydrolase</fullName>
    </alternativeName>
    <alternativeName>
        <fullName evidence="3">L-2-haloacid dehalogenase</fullName>
    </alternativeName>
</protein>
<dbReference type="Gene3D" id="3.40.50.1000">
    <property type="entry name" value="HAD superfamily/HAD-like"/>
    <property type="match status" value="1"/>
</dbReference>
<dbReference type="SFLD" id="SFLDG01135">
    <property type="entry name" value="C1.5.6:_HAD__Beta-PGM__Phospha"/>
    <property type="match status" value="1"/>
</dbReference>
<name>A0A4V2UXW9_9HYPH</name>
<dbReference type="RefSeq" id="WP_132031205.1">
    <property type="nucleotide sequence ID" value="NZ_SMAI01000005.1"/>
</dbReference>
<keyword evidence="2 3" id="KW-0378">Hydrolase</keyword>
<proteinExistence type="inferred from homology"/>
<evidence type="ECO:0000256" key="2">
    <source>
        <dbReference type="ARBA" id="ARBA00022801"/>
    </source>
</evidence>
<dbReference type="EMBL" id="SMAI01000005">
    <property type="protein sequence ID" value="TCT05128.1"/>
    <property type="molecule type" value="Genomic_DNA"/>
</dbReference>
<comment type="function">
    <text evidence="3">Catalyzes the hydrolytic dehalogenation of small (S)-2-haloalkanoic acids to yield the corresponding (R)-2-hydroxyalkanoic acids.</text>
</comment>
<sequence length="253" mass="27355">MIRAIVFDAYGTLFDVQSVADVTDAAFPGHGSTITQIWRLKQLEYSWLHALMGRYVDFWQVTQEALTYTLGTLGLTADARLFDEIAETYNRLTPFPDAAAALDALGDYKRAILSNGSPDMLAAVVGHSGLDTRLDAILSVHSKRVFKPDPRAYGLLEDQLGVRPEEALFVSSNGFDVCGAKSVGFRVARIARISPDALRQALQSESPPTPATVFKALRSQQETCGAPADAEISSLAELPALVRALADEPARAS</sequence>
<dbReference type="InterPro" id="IPR006328">
    <property type="entry name" value="2-HAD"/>
</dbReference>
<dbReference type="NCBIfam" id="TIGR01493">
    <property type="entry name" value="HAD-SF-IA-v2"/>
    <property type="match status" value="1"/>
</dbReference>
<dbReference type="CDD" id="cd02588">
    <property type="entry name" value="HAD_L2-DEX"/>
    <property type="match status" value="1"/>
</dbReference>
<gene>
    <name evidence="4" type="ORF">EDC64_105159</name>
</gene>
<dbReference type="PANTHER" id="PTHR43316:SF3">
    <property type="entry name" value="HALOACID DEHALOGENASE, TYPE II (AFU_ORTHOLOGUE AFUA_2G07750)-RELATED"/>
    <property type="match status" value="1"/>
</dbReference>
<dbReference type="PRINTS" id="PR00413">
    <property type="entry name" value="HADHALOGNASE"/>
</dbReference>
<dbReference type="InterPro" id="IPR051540">
    <property type="entry name" value="S-2-haloacid_dehalogenase"/>
</dbReference>
<dbReference type="Proteomes" id="UP000294664">
    <property type="component" value="Unassembled WGS sequence"/>
</dbReference>
<dbReference type="SFLD" id="SFLDG01129">
    <property type="entry name" value="C1.5:_HAD__Beta-PGM__Phosphata"/>
    <property type="match status" value="1"/>
</dbReference>
<comment type="caution">
    <text evidence="4">The sequence shown here is derived from an EMBL/GenBank/DDBJ whole genome shotgun (WGS) entry which is preliminary data.</text>
</comment>
<dbReference type="SUPFAM" id="SSF56784">
    <property type="entry name" value="HAD-like"/>
    <property type="match status" value="1"/>
</dbReference>
<dbReference type="PANTHER" id="PTHR43316">
    <property type="entry name" value="HYDROLASE, HALOACID DELAHOGENASE-RELATED"/>
    <property type="match status" value="1"/>
</dbReference>
<dbReference type="OrthoDB" id="7989657at2"/>
<evidence type="ECO:0000313" key="5">
    <source>
        <dbReference type="Proteomes" id="UP000294664"/>
    </source>
</evidence>
<dbReference type="NCBIfam" id="TIGR01428">
    <property type="entry name" value="HAD_type_II"/>
    <property type="match status" value="1"/>
</dbReference>
<dbReference type="EC" id="3.8.1.2" evidence="3"/>
<dbReference type="InterPro" id="IPR036412">
    <property type="entry name" value="HAD-like_sf"/>
</dbReference>
<dbReference type="SFLD" id="SFLDS00003">
    <property type="entry name" value="Haloacid_Dehalogenase"/>
    <property type="match status" value="1"/>
</dbReference>
<accession>A0A4V2UXW9</accession>
<comment type="catalytic activity">
    <reaction evidence="3">
        <text>an (S)-2-haloacid + H2O = a (2R)-2-hydroxycarboxylate + a halide anion + H(+)</text>
        <dbReference type="Rhea" id="RHEA:11192"/>
        <dbReference type="ChEBI" id="CHEBI:15377"/>
        <dbReference type="ChEBI" id="CHEBI:15378"/>
        <dbReference type="ChEBI" id="CHEBI:16042"/>
        <dbReference type="ChEBI" id="CHEBI:58314"/>
        <dbReference type="ChEBI" id="CHEBI:137405"/>
        <dbReference type="EC" id="3.8.1.2"/>
    </reaction>
</comment>